<organism evidence="7">
    <name type="scientific">Schizaphis graminum</name>
    <name type="common">Green bug aphid</name>
    <dbReference type="NCBI Taxonomy" id="13262"/>
    <lineage>
        <taxon>Eukaryota</taxon>
        <taxon>Metazoa</taxon>
        <taxon>Ecdysozoa</taxon>
        <taxon>Arthropoda</taxon>
        <taxon>Hexapoda</taxon>
        <taxon>Insecta</taxon>
        <taxon>Pterygota</taxon>
        <taxon>Neoptera</taxon>
        <taxon>Paraneoptera</taxon>
        <taxon>Hemiptera</taxon>
        <taxon>Sternorrhyncha</taxon>
        <taxon>Aphidomorpha</taxon>
        <taxon>Aphidoidea</taxon>
        <taxon>Aphididae</taxon>
        <taxon>Aphidini</taxon>
        <taxon>Schizaphis</taxon>
    </lineage>
</organism>
<dbReference type="InterPro" id="IPR008962">
    <property type="entry name" value="PapD-like_sf"/>
</dbReference>
<dbReference type="GO" id="GO:0005737">
    <property type="term" value="C:cytoplasm"/>
    <property type="evidence" value="ECO:0007669"/>
    <property type="project" value="TreeGrafter"/>
</dbReference>
<dbReference type="PANTHER" id="PTHR34441">
    <property type="entry name" value="MOTILE SPERM DOMAIN-CONTAINING PROTEIN 1"/>
    <property type="match status" value="1"/>
</dbReference>
<evidence type="ECO:0000256" key="1">
    <source>
        <dbReference type="ARBA" id="ARBA00004141"/>
    </source>
</evidence>
<comment type="subcellular location">
    <subcellularLocation>
        <location evidence="1">Membrane</location>
        <topology evidence="1">Multi-pass membrane protein</topology>
    </subcellularLocation>
</comment>
<sequence>MMTECKVPVFVSPQSLTFSLEDKSSHRQIITLFNPYDFPVRFKVFCTCTKKYTVVEPEGSISASSRVDIVVRHNAPAPAFCDIRDKFRIQMQYYTTKKVIGHKDVETILVRSSDNFELPPENFKQLLRSDISIDNFDNESEIRQNCNTNTPGPNFTTLLMAGVCICGLLLPSSEDSDILKFRISFNLKLALAFVLGMTTITILQHQ</sequence>
<evidence type="ECO:0000256" key="2">
    <source>
        <dbReference type="ARBA" id="ARBA00022692"/>
    </source>
</evidence>
<dbReference type="Gene3D" id="2.60.40.10">
    <property type="entry name" value="Immunoglobulins"/>
    <property type="match status" value="1"/>
</dbReference>
<feature type="domain" description="MSP" evidence="6">
    <location>
        <begin position="9"/>
        <end position="91"/>
    </location>
</feature>
<dbReference type="SUPFAM" id="SSF49354">
    <property type="entry name" value="PapD-like"/>
    <property type="match status" value="1"/>
</dbReference>
<accession>A0A2S2P659</accession>
<evidence type="ECO:0000259" key="6">
    <source>
        <dbReference type="Pfam" id="PF00635"/>
    </source>
</evidence>
<dbReference type="InterPro" id="IPR000535">
    <property type="entry name" value="MSP_dom"/>
</dbReference>
<keyword evidence="4 5" id="KW-0472">Membrane</keyword>
<protein>
    <submittedName>
        <fullName evidence="7">Motile sperm domain-containing protein 1</fullName>
    </submittedName>
</protein>
<feature type="transmembrane region" description="Helical" evidence="5">
    <location>
        <begin position="155"/>
        <end position="173"/>
    </location>
</feature>
<name>A0A2S2P659_SCHGA</name>
<evidence type="ECO:0000256" key="3">
    <source>
        <dbReference type="ARBA" id="ARBA00022989"/>
    </source>
</evidence>
<dbReference type="PANTHER" id="PTHR34441:SF1">
    <property type="entry name" value="MOTILE SPERM DOMAIN-CONTAINING 1"/>
    <property type="match status" value="1"/>
</dbReference>
<keyword evidence="3 5" id="KW-1133">Transmembrane helix</keyword>
<gene>
    <name evidence="7" type="primary">MOSPD1</name>
    <name evidence="7" type="ORF">g.57793</name>
</gene>
<proteinExistence type="predicted"/>
<dbReference type="GO" id="GO:0016020">
    <property type="term" value="C:membrane"/>
    <property type="evidence" value="ECO:0007669"/>
    <property type="project" value="UniProtKB-SubCell"/>
</dbReference>
<dbReference type="InterPro" id="IPR013783">
    <property type="entry name" value="Ig-like_fold"/>
</dbReference>
<keyword evidence="2 5" id="KW-0812">Transmembrane</keyword>
<evidence type="ECO:0000313" key="7">
    <source>
        <dbReference type="EMBL" id="MBY24981.1"/>
    </source>
</evidence>
<evidence type="ECO:0000256" key="4">
    <source>
        <dbReference type="ARBA" id="ARBA00023136"/>
    </source>
</evidence>
<dbReference type="Pfam" id="PF00635">
    <property type="entry name" value="Motile_Sperm"/>
    <property type="match status" value="1"/>
</dbReference>
<dbReference type="EMBL" id="GGMR01012362">
    <property type="protein sequence ID" value="MBY24981.1"/>
    <property type="molecule type" value="Transcribed_RNA"/>
</dbReference>
<dbReference type="InterPro" id="IPR039283">
    <property type="entry name" value="MOSPD1/3"/>
</dbReference>
<reference evidence="7" key="1">
    <citation type="submission" date="2018-04" db="EMBL/GenBank/DDBJ databases">
        <title>Transcriptome of Schizaphis graminum biotype I.</title>
        <authorList>
            <person name="Scully E.D."/>
            <person name="Geib S.M."/>
            <person name="Palmer N.A."/>
            <person name="Koch K."/>
            <person name="Bradshaw J."/>
            <person name="Heng-Moss T."/>
            <person name="Sarath G."/>
        </authorList>
    </citation>
    <scope>NUCLEOTIDE SEQUENCE</scope>
</reference>
<evidence type="ECO:0000256" key="5">
    <source>
        <dbReference type="SAM" id="Phobius"/>
    </source>
</evidence>
<dbReference type="AlphaFoldDB" id="A0A2S2P659"/>
<feature type="transmembrane region" description="Helical" evidence="5">
    <location>
        <begin position="185"/>
        <end position="203"/>
    </location>
</feature>